<dbReference type="RefSeq" id="WP_019045964.1">
    <property type="nucleotide sequence ID" value="NZ_BAFO02000034.1"/>
</dbReference>
<dbReference type="GeneID" id="91516074"/>
<evidence type="ECO:0000256" key="3">
    <source>
        <dbReference type="ARBA" id="ARBA00022630"/>
    </source>
</evidence>
<dbReference type="PRINTS" id="PR00368">
    <property type="entry name" value="FADPNR"/>
</dbReference>
<dbReference type="PRINTS" id="PR00469">
    <property type="entry name" value="PNDRDTASEII"/>
</dbReference>
<evidence type="ECO:0000256" key="4">
    <source>
        <dbReference type="ARBA" id="ARBA00022827"/>
    </source>
</evidence>
<dbReference type="STRING" id="1824.SAMN05444423_104446"/>
<keyword evidence="9" id="KW-1185">Reference proteome</keyword>
<dbReference type="InterPro" id="IPR051169">
    <property type="entry name" value="NADH-Q_oxidoreductase"/>
</dbReference>
<dbReference type="AlphaFoldDB" id="U5EB76"/>
<dbReference type="GO" id="GO:0019646">
    <property type="term" value="P:aerobic electron transport chain"/>
    <property type="evidence" value="ECO:0007669"/>
    <property type="project" value="TreeGrafter"/>
</dbReference>
<dbReference type="Proteomes" id="UP000017048">
    <property type="component" value="Unassembled WGS sequence"/>
</dbReference>
<comment type="cofactor">
    <cofactor evidence="1">
        <name>FAD</name>
        <dbReference type="ChEBI" id="CHEBI:57692"/>
    </cofactor>
</comment>
<keyword evidence="5" id="KW-0560">Oxidoreductase</keyword>
<dbReference type="eggNOG" id="COG1252">
    <property type="taxonomic scope" value="Bacteria"/>
</dbReference>
<accession>U5EB76</accession>
<dbReference type="PANTHER" id="PTHR42913:SF3">
    <property type="entry name" value="64 KDA MITOCHONDRIAL NADH DEHYDROGENASE (EUROFUNG)"/>
    <property type="match status" value="1"/>
</dbReference>
<dbReference type="InterPro" id="IPR023753">
    <property type="entry name" value="FAD/NAD-binding_dom"/>
</dbReference>
<dbReference type="Gene3D" id="3.50.50.100">
    <property type="match status" value="1"/>
</dbReference>
<reference evidence="8 9" key="1">
    <citation type="journal article" date="2014" name="BMC Genomics">
        <title>Genome based analysis of type-I polyketide synthase and nonribosomal peptide synthetase gene clusters in seven strains of five representative Nocardia species.</title>
        <authorList>
            <person name="Komaki H."/>
            <person name="Ichikawa N."/>
            <person name="Hosoyama A."/>
            <person name="Takahashi-Nakaguchi A."/>
            <person name="Matsuzawa T."/>
            <person name="Suzuki K."/>
            <person name="Fujita N."/>
            <person name="Gonoi T."/>
        </authorList>
    </citation>
    <scope>NUCLEOTIDE SEQUENCE [LARGE SCALE GENOMIC DNA]</scope>
    <source>
        <strain evidence="8 9">NBRC 15531</strain>
    </source>
</reference>
<comment type="similarity">
    <text evidence="2">Belongs to the NADH dehydrogenase family.</text>
</comment>
<dbReference type="Pfam" id="PF07992">
    <property type="entry name" value="Pyr_redox_2"/>
    <property type="match status" value="1"/>
</dbReference>
<evidence type="ECO:0000256" key="5">
    <source>
        <dbReference type="ARBA" id="ARBA00023002"/>
    </source>
</evidence>
<evidence type="ECO:0000256" key="2">
    <source>
        <dbReference type="ARBA" id="ARBA00005272"/>
    </source>
</evidence>
<dbReference type="SUPFAM" id="SSF51905">
    <property type="entry name" value="FAD/NAD(P)-binding domain"/>
    <property type="match status" value="1"/>
</dbReference>
<feature type="region of interest" description="Disordered" evidence="6">
    <location>
        <begin position="386"/>
        <end position="408"/>
    </location>
</feature>
<dbReference type="OrthoDB" id="9784880at2"/>
<name>U5EB76_NOCAS</name>
<evidence type="ECO:0000256" key="6">
    <source>
        <dbReference type="SAM" id="MobiDB-lite"/>
    </source>
</evidence>
<protein>
    <submittedName>
        <fullName evidence="8">Oxidoreductase</fullName>
    </submittedName>
</protein>
<proteinExistence type="inferred from homology"/>
<organism evidence="8 9">
    <name type="scientific">Nocardia asteroides NBRC 15531</name>
    <dbReference type="NCBI Taxonomy" id="1110697"/>
    <lineage>
        <taxon>Bacteria</taxon>
        <taxon>Bacillati</taxon>
        <taxon>Actinomycetota</taxon>
        <taxon>Actinomycetes</taxon>
        <taxon>Mycobacteriales</taxon>
        <taxon>Nocardiaceae</taxon>
        <taxon>Nocardia</taxon>
    </lineage>
</organism>
<gene>
    <name evidence="8" type="ORF">NCAST_34_05000</name>
</gene>
<keyword evidence="4" id="KW-0274">FAD</keyword>
<dbReference type="EMBL" id="BAFO02000034">
    <property type="protein sequence ID" value="GAD87372.1"/>
    <property type="molecule type" value="Genomic_DNA"/>
</dbReference>
<sequence length="408" mass="42520">MSEKIEVVVVGGGYAGVMAANRLTQRDDVAVTVINPRGSFVERIRLHQLVGGTDDAVTGFDTVLARGVELVVDAVDLIDAGNRRVELSGGAALGYDYLIYAVGSGSAEPRVPGAAEFAYPIASLEQAQRLSTTLAAARQDAPVTVVGAGPTGIETAAELAEAGRQVTLICGDVLGPYLHPRGRRAVARKLTALGVTILDGPDAKVVEVTRETVRLSGGHRVRSAVTIWTAGFGVPRLAAHSGLRTDAVGRLLTDETLTSVDDPRIVAAGDSAAPSDLPFRMSCQAAGPLGAHAADTVLARIAGAIPAPVNLGFAGQCISLGRGGGIFQFAAKDDTAKWYHLRGRPGAKLKEFVCAHTIKQLADEARTPGNHTWAADAGRKLVLQNRTGGPTLPHTAEHARTRPTIAPR</sequence>
<evidence type="ECO:0000259" key="7">
    <source>
        <dbReference type="Pfam" id="PF07992"/>
    </source>
</evidence>
<evidence type="ECO:0000313" key="9">
    <source>
        <dbReference type="Proteomes" id="UP000017048"/>
    </source>
</evidence>
<dbReference type="InterPro" id="IPR036188">
    <property type="entry name" value="FAD/NAD-bd_sf"/>
</dbReference>
<feature type="domain" description="FAD/NAD(P)-binding" evidence="7">
    <location>
        <begin position="6"/>
        <end position="272"/>
    </location>
</feature>
<evidence type="ECO:0000256" key="1">
    <source>
        <dbReference type="ARBA" id="ARBA00001974"/>
    </source>
</evidence>
<evidence type="ECO:0000313" key="8">
    <source>
        <dbReference type="EMBL" id="GAD87372.1"/>
    </source>
</evidence>
<dbReference type="PANTHER" id="PTHR42913">
    <property type="entry name" value="APOPTOSIS-INDUCING FACTOR 1"/>
    <property type="match status" value="1"/>
</dbReference>
<keyword evidence="3" id="KW-0285">Flavoprotein</keyword>
<dbReference type="GO" id="GO:0003955">
    <property type="term" value="F:NAD(P)H dehydrogenase (quinone) activity"/>
    <property type="evidence" value="ECO:0007669"/>
    <property type="project" value="TreeGrafter"/>
</dbReference>
<comment type="caution">
    <text evidence="8">The sequence shown here is derived from an EMBL/GenBank/DDBJ whole genome shotgun (WGS) entry which is preliminary data.</text>
</comment>